<feature type="domain" description="Acetyl-CoA dehydrogenase-like C-terminal" evidence="3">
    <location>
        <begin position="2"/>
        <end position="103"/>
    </location>
</feature>
<dbReference type="EMBL" id="JAPNKE010000002">
    <property type="protein sequence ID" value="MCY1011058.1"/>
    <property type="molecule type" value="Genomic_DNA"/>
</dbReference>
<dbReference type="PANTHER" id="PTHR42803:SF1">
    <property type="entry name" value="BROAD-SPECIFICITY LINEAR ACYL-COA DEHYDROGENASE FADE5"/>
    <property type="match status" value="1"/>
</dbReference>
<name>A0A9X3F3X8_9BACT</name>
<dbReference type="GO" id="GO:0005886">
    <property type="term" value="C:plasma membrane"/>
    <property type="evidence" value="ECO:0007669"/>
    <property type="project" value="TreeGrafter"/>
</dbReference>
<dbReference type="Proteomes" id="UP001150924">
    <property type="component" value="Unassembled WGS sequence"/>
</dbReference>
<dbReference type="Pfam" id="PF12806">
    <property type="entry name" value="Acyl-CoA_dh_C"/>
    <property type="match status" value="1"/>
</dbReference>
<dbReference type="InterPro" id="IPR052166">
    <property type="entry name" value="Diverse_Acyl-CoA_DH"/>
</dbReference>
<proteinExistence type="predicted"/>
<gene>
    <name evidence="4" type="ORF">OV079_36925</name>
</gene>
<reference evidence="4" key="1">
    <citation type="submission" date="2022-11" db="EMBL/GenBank/DDBJ databases">
        <title>Minimal conservation of predation-associated metabolite biosynthetic gene clusters underscores biosynthetic potential of Myxococcota including descriptions for ten novel species: Archangium lansinium sp. nov., Myxococcus landrumus sp. nov., Nannocystis bai.</title>
        <authorList>
            <person name="Ahearne A."/>
            <person name="Stevens C."/>
            <person name="Phillips K."/>
        </authorList>
    </citation>
    <scope>NUCLEOTIDE SEQUENCE</scope>
    <source>
        <strain evidence="4">Na p29</strain>
    </source>
</reference>
<evidence type="ECO:0000256" key="1">
    <source>
        <dbReference type="ARBA" id="ARBA00001974"/>
    </source>
</evidence>
<dbReference type="GO" id="GO:0016491">
    <property type="term" value="F:oxidoreductase activity"/>
    <property type="evidence" value="ECO:0007669"/>
    <property type="project" value="UniProtKB-KW"/>
</dbReference>
<dbReference type="AlphaFoldDB" id="A0A9X3F3X8"/>
<protein>
    <submittedName>
        <fullName evidence="4">Acyl-CoA dehydrogenase C-terminal domain-containing protein</fullName>
    </submittedName>
</protein>
<comment type="caution">
    <text evidence="4">The sequence shown here is derived from an EMBL/GenBank/DDBJ whole genome shotgun (WGS) entry which is preliminary data.</text>
</comment>
<organism evidence="4 5">
    <name type="scientific">Nannocystis pusilla</name>
    <dbReference type="NCBI Taxonomy" id="889268"/>
    <lineage>
        <taxon>Bacteria</taxon>
        <taxon>Pseudomonadati</taxon>
        <taxon>Myxococcota</taxon>
        <taxon>Polyangia</taxon>
        <taxon>Nannocystales</taxon>
        <taxon>Nannocystaceae</taxon>
        <taxon>Nannocystis</taxon>
    </lineage>
</organism>
<evidence type="ECO:0000313" key="5">
    <source>
        <dbReference type="Proteomes" id="UP001150924"/>
    </source>
</evidence>
<keyword evidence="2" id="KW-0560">Oxidoreductase</keyword>
<evidence type="ECO:0000313" key="4">
    <source>
        <dbReference type="EMBL" id="MCY1011058.1"/>
    </source>
</evidence>
<dbReference type="InterPro" id="IPR025878">
    <property type="entry name" value="Acyl-CoA_dh-like_C_dom"/>
</dbReference>
<comment type="cofactor">
    <cofactor evidence="1">
        <name>FAD</name>
        <dbReference type="ChEBI" id="CHEBI:57692"/>
    </cofactor>
</comment>
<dbReference type="PANTHER" id="PTHR42803">
    <property type="entry name" value="ACYL-COA DEHYDROGENASE"/>
    <property type="match status" value="1"/>
</dbReference>
<evidence type="ECO:0000256" key="2">
    <source>
        <dbReference type="ARBA" id="ARBA00023002"/>
    </source>
</evidence>
<keyword evidence="5" id="KW-1185">Reference proteome</keyword>
<sequence length="108" mass="12153">MSRALADLQGIFMTMPQKLQESLYHVGFQGNRILFALAEVVIGWLLLRQGAVAAERRETATDKDRDFYQGKLAAIRFYARNVLPGVTLTRKLIEQGTLELLEVPEGAF</sequence>
<evidence type="ECO:0000259" key="3">
    <source>
        <dbReference type="Pfam" id="PF12806"/>
    </source>
</evidence>
<accession>A0A9X3F3X8</accession>